<evidence type="ECO:0000313" key="2">
    <source>
        <dbReference type="Proteomes" id="UP000095431"/>
    </source>
</evidence>
<organism evidence="1 2">
    <name type="scientific">Blautia wexlerae</name>
    <dbReference type="NCBI Taxonomy" id="418240"/>
    <lineage>
        <taxon>Bacteria</taxon>
        <taxon>Bacillati</taxon>
        <taxon>Bacillota</taxon>
        <taxon>Clostridia</taxon>
        <taxon>Lachnospirales</taxon>
        <taxon>Lachnospiraceae</taxon>
        <taxon>Blautia</taxon>
    </lineage>
</organism>
<dbReference type="Proteomes" id="UP000095431">
    <property type="component" value="Unassembled WGS sequence"/>
</dbReference>
<sequence length="72" mass="8309">MSIFEYDKEEEEQKLQATYEKIGEKRGEKQGELKKAKSIAISLAQEGEPVERIARTLGETEKTIKEWLAETH</sequence>
<evidence type="ECO:0000313" key="1">
    <source>
        <dbReference type="EMBL" id="CUN46816.1"/>
    </source>
</evidence>
<gene>
    <name evidence="1" type="ORF">ERS852478_00216</name>
</gene>
<protein>
    <submittedName>
        <fullName evidence="1">Uncharacterized protein</fullName>
    </submittedName>
</protein>
<dbReference type="AlphaFoldDB" id="A0A173X6V7"/>
<name>A0A173X6V7_9FIRM</name>
<proteinExistence type="predicted"/>
<accession>A0A173X6V7</accession>
<dbReference type="EMBL" id="CYZN01000001">
    <property type="protein sequence ID" value="CUN46816.1"/>
    <property type="molecule type" value="Genomic_DNA"/>
</dbReference>
<reference evidence="1 2" key="1">
    <citation type="submission" date="2015-09" db="EMBL/GenBank/DDBJ databases">
        <authorList>
            <consortium name="Pathogen Informatics"/>
        </authorList>
    </citation>
    <scope>NUCLEOTIDE SEQUENCE [LARGE SCALE GENOMIC DNA]</scope>
    <source>
        <strain evidence="1 2">2789STDY5834863</strain>
    </source>
</reference>
<dbReference type="RefSeq" id="WP_055059494.1">
    <property type="nucleotide sequence ID" value="NZ_BTHH01000006.1"/>
</dbReference>